<dbReference type="FunFam" id="3.40.1390.30:FF:000001">
    <property type="entry name" value="GTP cyclohydrolase 1 type 2"/>
    <property type="match status" value="1"/>
</dbReference>
<dbReference type="PATRIC" id="fig|1423769.4.peg.2174"/>
<gene>
    <name evidence="6" type="ORF">FD01_GL002023</name>
</gene>
<keyword evidence="7" id="KW-1185">Reference proteome</keyword>
<evidence type="ECO:0000256" key="5">
    <source>
        <dbReference type="PIRSR" id="PIRSR602678-1"/>
    </source>
</evidence>
<dbReference type="GO" id="GO:0046872">
    <property type="term" value="F:metal ion binding"/>
    <property type="evidence" value="ECO:0007669"/>
    <property type="project" value="UniProtKB-KW"/>
</dbReference>
<dbReference type="RefSeq" id="WP_054716091.1">
    <property type="nucleotide sequence ID" value="NZ_AZEU01000234.1"/>
</dbReference>
<dbReference type="InterPro" id="IPR002678">
    <property type="entry name" value="DUF34/NIF3"/>
</dbReference>
<dbReference type="Pfam" id="PF01784">
    <property type="entry name" value="DUF34_NIF3"/>
    <property type="match status" value="1"/>
</dbReference>
<comment type="caution">
    <text evidence="6">The sequence shown here is derived from an EMBL/GenBank/DDBJ whole genome shotgun (WGS) entry which is preliminary data.</text>
</comment>
<organism evidence="6 7">
    <name type="scientific">Lacticaseibacillus manihotivorans DSM 13343 = JCM 12514</name>
    <dbReference type="NCBI Taxonomy" id="1423769"/>
    <lineage>
        <taxon>Bacteria</taxon>
        <taxon>Bacillati</taxon>
        <taxon>Bacillota</taxon>
        <taxon>Bacilli</taxon>
        <taxon>Lactobacillales</taxon>
        <taxon>Lactobacillaceae</taxon>
        <taxon>Lacticaseibacillus</taxon>
    </lineage>
</organism>
<dbReference type="Gene3D" id="3.40.1390.30">
    <property type="entry name" value="NIF3 (NGG1p interacting factor 3)-like"/>
    <property type="match status" value="2"/>
</dbReference>
<keyword evidence="4 5" id="KW-0479">Metal-binding</keyword>
<feature type="binding site" evidence="5">
    <location>
        <position position="65"/>
    </location>
    <ligand>
        <name>a divalent metal cation</name>
        <dbReference type="ChEBI" id="CHEBI:60240"/>
        <label>1</label>
    </ligand>
</feature>
<evidence type="ECO:0000256" key="4">
    <source>
        <dbReference type="ARBA" id="ARBA00022723"/>
    </source>
</evidence>
<dbReference type="SUPFAM" id="SSF102705">
    <property type="entry name" value="NIF3 (NGG1p interacting factor 3)-like"/>
    <property type="match status" value="1"/>
</dbReference>
<dbReference type="PANTHER" id="PTHR13799">
    <property type="entry name" value="NGG1 INTERACTING FACTOR 3"/>
    <property type="match status" value="1"/>
</dbReference>
<comment type="similarity">
    <text evidence="1">Belongs to the GTP cyclohydrolase I type 2/NIF3 family.</text>
</comment>
<evidence type="ECO:0000313" key="6">
    <source>
        <dbReference type="EMBL" id="KRL42173.1"/>
    </source>
</evidence>
<dbReference type="OrthoDB" id="9792792at2"/>
<evidence type="ECO:0000256" key="2">
    <source>
        <dbReference type="ARBA" id="ARBA00011643"/>
    </source>
</evidence>
<dbReference type="EMBL" id="AZEU01000234">
    <property type="protein sequence ID" value="KRL42173.1"/>
    <property type="molecule type" value="Genomic_DNA"/>
</dbReference>
<dbReference type="Proteomes" id="UP000051790">
    <property type="component" value="Unassembled WGS sequence"/>
</dbReference>
<dbReference type="GO" id="GO:0005737">
    <property type="term" value="C:cytoplasm"/>
    <property type="evidence" value="ECO:0007669"/>
    <property type="project" value="TreeGrafter"/>
</dbReference>
<feature type="binding site" evidence="5">
    <location>
        <position position="227"/>
    </location>
    <ligand>
        <name>a divalent metal cation</name>
        <dbReference type="ChEBI" id="CHEBI:60240"/>
        <label>1</label>
    </ligand>
</feature>
<proteinExistence type="inferred from homology"/>
<evidence type="ECO:0000313" key="7">
    <source>
        <dbReference type="Proteomes" id="UP000051790"/>
    </source>
</evidence>
<dbReference type="InterPro" id="IPR036069">
    <property type="entry name" value="DUF34/NIF3_sf"/>
</dbReference>
<dbReference type="NCBIfam" id="TIGR00486">
    <property type="entry name" value="YbgI_SA1388"/>
    <property type="match status" value="1"/>
</dbReference>
<accession>A0A0R1QC14</accession>
<dbReference type="AlphaFoldDB" id="A0A0R1QC14"/>
<evidence type="ECO:0000256" key="3">
    <source>
        <dbReference type="ARBA" id="ARBA00022112"/>
    </source>
</evidence>
<dbReference type="PANTHER" id="PTHR13799:SF14">
    <property type="entry name" value="GTP CYCLOHYDROLASE 1 TYPE 2 HOMOLOG"/>
    <property type="match status" value="1"/>
</dbReference>
<name>A0A0R1QC14_9LACO</name>
<evidence type="ECO:0000256" key="1">
    <source>
        <dbReference type="ARBA" id="ARBA00006964"/>
    </source>
</evidence>
<sequence>MTKGLDLIARFEQFAPKSLAVPGDPIGIQIGDATKTVKRVLVALDVRPEVVEEAVALHCDMIFAHHPAMFRPAKNLNYANPQFAMYANVIRHDILVYAAHTNLDSAIGGMNDWLAQALKLSRVLPFIESGDEEHMGRIGQLPQPLSLKAFVAQVKQAFNVPALRVIANDLTRPVQNVAILGGDGGKFYLDAQAAGADVYVTGDVYYHTGHDMLASDMPVIDPGHHIESIMKTHVADLLNDWSQIDGWGIQAVASTLNTDPYTFM</sequence>
<feature type="binding site" evidence="5">
    <location>
        <position position="66"/>
    </location>
    <ligand>
        <name>a divalent metal cation</name>
        <dbReference type="ChEBI" id="CHEBI:60240"/>
        <label>1</label>
    </ligand>
</feature>
<feature type="binding site" evidence="5">
    <location>
        <position position="224"/>
    </location>
    <ligand>
        <name>a divalent metal cation</name>
        <dbReference type="ChEBI" id="CHEBI:60240"/>
        <label>1</label>
    </ligand>
</feature>
<feature type="binding site" evidence="5">
    <location>
        <position position="104"/>
    </location>
    <ligand>
        <name>a divalent metal cation</name>
        <dbReference type="ChEBI" id="CHEBI:60240"/>
        <label>1</label>
    </ligand>
</feature>
<protein>
    <recommendedName>
        <fullName evidence="3">GTP cyclohydrolase 1 type 2 homolog</fullName>
    </recommendedName>
</protein>
<comment type="subunit">
    <text evidence="2">Homohexamer.</text>
</comment>
<reference evidence="6 7" key="1">
    <citation type="journal article" date="2015" name="Genome Announc.">
        <title>Expanding the biotechnology potential of lactobacilli through comparative genomics of 213 strains and associated genera.</title>
        <authorList>
            <person name="Sun Z."/>
            <person name="Harris H.M."/>
            <person name="McCann A."/>
            <person name="Guo C."/>
            <person name="Argimon S."/>
            <person name="Zhang W."/>
            <person name="Yang X."/>
            <person name="Jeffery I.B."/>
            <person name="Cooney J.C."/>
            <person name="Kagawa T.F."/>
            <person name="Liu W."/>
            <person name="Song Y."/>
            <person name="Salvetti E."/>
            <person name="Wrobel A."/>
            <person name="Rasinkangas P."/>
            <person name="Parkhill J."/>
            <person name="Rea M.C."/>
            <person name="O'Sullivan O."/>
            <person name="Ritari J."/>
            <person name="Douillard F.P."/>
            <person name="Paul Ross R."/>
            <person name="Yang R."/>
            <person name="Briner A.E."/>
            <person name="Felis G.E."/>
            <person name="de Vos W.M."/>
            <person name="Barrangou R."/>
            <person name="Klaenhammer T.R."/>
            <person name="Caufield P.W."/>
            <person name="Cui Y."/>
            <person name="Zhang H."/>
            <person name="O'Toole P.W."/>
        </authorList>
    </citation>
    <scope>NUCLEOTIDE SEQUENCE [LARGE SCALE GENOMIC DNA]</scope>
    <source>
        <strain evidence="6 7">DSM 13343</strain>
    </source>
</reference>